<keyword evidence="1" id="KW-0175">Coiled coil</keyword>
<proteinExistence type="predicted"/>
<dbReference type="Gene3D" id="2.150.10.10">
    <property type="entry name" value="Serralysin-like metalloprotease, C-terminal"/>
    <property type="match status" value="1"/>
</dbReference>
<evidence type="ECO:0000256" key="3">
    <source>
        <dbReference type="SAM" id="SignalP"/>
    </source>
</evidence>
<keyword evidence="3" id="KW-0732">Signal</keyword>
<protein>
    <submittedName>
        <fullName evidence="4">Uncharacterized protein</fullName>
    </submittedName>
</protein>
<gene>
    <name evidence="4" type="ORF">J2T60_001376</name>
</gene>
<organism evidence="4 5">
    <name type="scientific">Natronospira proteinivora</name>
    <dbReference type="NCBI Taxonomy" id="1807133"/>
    <lineage>
        <taxon>Bacteria</taxon>
        <taxon>Pseudomonadati</taxon>
        <taxon>Pseudomonadota</taxon>
        <taxon>Gammaproteobacteria</taxon>
        <taxon>Natronospirales</taxon>
        <taxon>Natronospiraceae</taxon>
        <taxon>Natronospira</taxon>
    </lineage>
</organism>
<sequence length="387" mass="40668">MTSFDYTGIKTWLCAPFAIAFVLGFTAPAFATTVPNEFQAGEAASAEEVNANFEALAQAIGNLQNELDAVTSENETLTEKVEALEQEVDRLESSVSTVGNEVTVLSANTTDQENRLAEIESSDLFAIENFLVDLESFLDIHFVSPSDTAVEGPIIRLTGANLQIVNQSQEQRTPDGTGNLVVGFSEAREFNNAQPFCSHGDYDNQGDCENEGYTWAITHNSGSHNIIGGNKAAYSRTGGLVVGLNNSVHRAYASVTGGQENRAGGYTATVATGRRNKATGGGASVLSGYFNEATGLYATVNGGRENVANGPHSTVTSGMRNQANESYSSVTGGHENQADGSRSTITGGRDNRTTASYSVISGGEGCGMYIQGTWGAIDDDGVALGDC</sequence>
<dbReference type="EMBL" id="JALJYF010000001">
    <property type="protein sequence ID" value="MCP1727411.1"/>
    <property type="molecule type" value="Genomic_DNA"/>
</dbReference>
<feature type="coiled-coil region" evidence="1">
    <location>
        <begin position="46"/>
        <end position="101"/>
    </location>
</feature>
<name>A0ABT1G856_9GAMM</name>
<reference evidence="4 5" key="1">
    <citation type="submission" date="2022-03" db="EMBL/GenBank/DDBJ databases">
        <title>Genomic Encyclopedia of Type Strains, Phase III (KMG-III): the genomes of soil and plant-associated and newly described type strains.</title>
        <authorList>
            <person name="Whitman W."/>
        </authorList>
    </citation>
    <scope>NUCLEOTIDE SEQUENCE [LARGE SCALE GENOMIC DNA]</scope>
    <source>
        <strain evidence="4 5">BSker1</strain>
    </source>
</reference>
<evidence type="ECO:0000313" key="4">
    <source>
        <dbReference type="EMBL" id="MCP1727411.1"/>
    </source>
</evidence>
<evidence type="ECO:0000256" key="1">
    <source>
        <dbReference type="SAM" id="Coils"/>
    </source>
</evidence>
<dbReference type="Gene3D" id="1.20.5.340">
    <property type="match status" value="1"/>
</dbReference>
<dbReference type="InterPro" id="IPR011049">
    <property type="entry name" value="Serralysin-like_metalloprot_C"/>
</dbReference>
<accession>A0ABT1G856</accession>
<dbReference type="RefSeq" id="WP_253447303.1">
    <property type="nucleotide sequence ID" value="NZ_JALJYF010000001.1"/>
</dbReference>
<feature type="region of interest" description="Disordered" evidence="2">
    <location>
        <begin position="324"/>
        <end position="352"/>
    </location>
</feature>
<evidence type="ECO:0000313" key="5">
    <source>
        <dbReference type="Proteomes" id="UP001523550"/>
    </source>
</evidence>
<dbReference type="Proteomes" id="UP001523550">
    <property type="component" value="Unassembled WGS sequence"/>
</dbReference>
<keyword evidence="5" id="KW-1185">Reference proteome</keyword>
<evidence type="ECO:0000256" key="2">
    <source>
        <dbReference type="SAM" id="MobiDB-lite"/>
    </source>
</evidence>
<feature type="chain" id="PRO_5045602386" evidence="3">
    <location>
        <begin position="32"/>
        <end position="387"/>
    </location>
</feature>
<feature type="signal peptide" evidence="3">
    <location>
        <begin position="1"/>
        <end position="31"/>
    </location>
</feature>
<comment type="caution">
    <text evidence="4">The sequence shown here is derived from an EMBL/GenBank/DDBJ whole genome shotgun (WGS) entry which is preliminary data.</text>
</comment>